<feature type="transmembrane region" description="Helical" evidence="1">
    <location>
        <begin position="98"/>
        <end position="120"/>
    </location>
</feature>
<sequence length="317" mass="33916">MPDWIHWQIEGIVALQALQPPWALPLWRAITGLGEEQAFLLILAALLWGYRKREALYAATALLLGAYLTFVLKDLFAMPRPFQVAPDRVQVWLPGGEALGYGLPSGHALNAAAMWGTLAGMIRSGPFTFFAVLLILLVGLSRIVLGVHFPHDVVAGWAVGALVALATLRLFPGLVRRLPHSALSKATLAAGAVLALFLLHPTRETAVPLGAWLGMAWGVLVESQTSGGLDPGGAWMQRGIRLALGLVSLGAVYVLLGMAFTGLFGEAAGMPGLRLFRYLLVGLYVTAGAPLLFLRLGLARSQRTIEVPPTDPSPRDL</sequence>
<keyword evidence="1" id="KW-0472">Membrane</keyword>
<dbReference type="InterPro" id="IPR000326">
    <property type="entry name" value="PAP2/HPO"/>
</dbReference>
<dbReference type="SUPFAM" id="SSF48317">
    <property type="entry name" value="Acid phosphatase/Vanadium-dependent haloperoxidase"/>
    <property type="match status" value="1"/>
</dbReference>
<dbReference type="RefSeq" id="WP_088571301.1">
    <property type="nucleotide sequence ID" value="NZ_FYEK01000028.1"/>
</dbReference>
<dbReference type="InterPro" id="IPR036938">
    <property type="entry name" value="PAP2/HPO_sf"/>
</dbReference>
<dbReference type="PANTHER" id="PTHR14969:SF13">
    <property type="entry name" value="AT30094P"/>
    <property type="match status" value="1"/>
</dbReference>
<feature type="transmembrane region" description="Helical" evidence="1">
    <location>
        <begin position="242"/>
        <end position="263"/>
    </location>
</feature>
<protein>
    <submittedName>
        <fullName evidence="3">PAP2 superfamily protein</fullName>
    </submittedName>
</protein>
<gene>
    <name evidence="3" type="ORF">SAMN02746019_00000410</name>
</gene>
<name>A0A212R1V6_9CHLR</name>
<dbReference type="AlphaFoldDB" id="A0A212R1V6"/>
<feature type="transmembrane region" description="Helical" evidence="1">
    <location>
        <begin position="127"/>
        <end position="149"/>
    </location>
</feature>
<proteinExistence type="predicted"/>
<keyword evidence="1" id="KW-0812">Transmembrane</keyword>
<reference evidence="4" key="1">
    <citation type="submission" date="2017-06" db="EMBL/GenBank/DDBJ databases">
        <authorList>
            <person name="Varghese N."/>
            <person name="Submissions S."/>
        </authorList>
    </citation>
    <scope>NUCLEOTIDE SEQUENCE [LARGE SCALE GENOMIC DNA]</scope>
    <source>
        <strain evidence="4">JAD2</strain>
    </source>
</reference>
<evidence type="ECO:0000313" key="4">
    <source>
        <dbReference type="Proteomes" id="UP000197025"/>
    </source>
</evidence>
<dbReference type="Pfam" id="PF01569">
    <property type="entry name" value="PAP2"/>
    <property type="match status" value="1"/>
</dbReference>
<feature type="transmembrane region" description="Helical" evidence="1">
    <location>
        <begin position="275"/>
        <end position="294"/>
    </location>
</feature>
<feature type="transmembrane region" description="Helical" evidence="1">
    <location>
        <begin position="55"/>
        <end position="78"/>
    </location>
</feature>
<feature type="domain" description="Phosphatidic acid phosphatase type 2/haloperoxidase" evidence="2">
    <location>
        <begin position="55"/>
        <end position="168"/>
    </location>
</feature>
<dbReference type="Proteomes" id="UP000197025">
    <property type="component" value="Unassembled WGS sequence"/>
</dbReference>
<dbReference type="EMBL" id="FYEK01000028">
    <property type="protein sequence ID" value="SNB66004.1"/>
    <property type="molecule type" value="Genomic_DNA"/>
</dbReference>
<dbReference type="PANTHER" id="PTHR14969">
    <property type="entry name" value="SPHINGOSINE-1-PHOSPHATE PHOSPHOHYDROLASE"/>
    <property type="match status" value="1"/>
</dbReference>
<feature type="transmembrane region" description="Helical" evidence="1">
    <location>
        <begin position="155"/>
        <end position="175"/>
    </location>
</feature>
<keyword evidence="4" id="KW-1185">Reference proteome</keyword>
<dbReference type="OrthoDB" id="9789113at2"/>
<dbReference type="InParanoid" id="A0A212R1V6"/>
<dbReference type="Gene3D" id="1.20.144.10">
    <property type="entry name" value="Phosphatidic acid phosphatase type 2/haloperoxidase"/>
    <property type="match status" value="2"/>
</dbReference>
<keyword evidence="1" id="KW-1133">Transmembrane helix</keyword>
<dbReference type="SMART" id="SM00014">
    <property type="entry name" value="acidPPc"/>
    <property type="match status" value="1"/>
</dbReference>
<evidence type="ECO:0000259" key="2">
    <source>
        <dbReference type="SMART" id="SM00014"/>
    </source>
</evidence>
<accession>A0A212R1V6</accession>
<evidence type="ECO:0000256" key="1">
    <source>
        <dbReference type="SAM" id="Phobius"/>
    </source>
</evidence>
<dbReference type="CDD" id="cd01610">
    <property type="entry name" value="PAP2_like"/>
    <property type="match status" value="1"/>
</dbReference>
<feature type="transmembrane region" description="Helical" evidence="1">
    <location>
        <begin position="26"/>
        <end position="48"/>
    </location>
</feature>
<evidence type="ECO:0000313" key="3">
    <source>
        <dbReference type="EMBL" id="SNB66004.1"/>
    </source>
</evidence>
<organism evidence="3 4">
    <name type="scientific">Thermoflexus hugenholtzii JAD2</name>
    <dbReference type="NCBI Taxonomy" id="877466"/>
    <lineage>
        <taxon>Bacteria</taxon>
        <taxon>Bacillati</taxon>
        <taxon>Chloroflexota</taxon>
        <taxon>Thermoflexia</taxon>
        <taxon>Thermoflexales</taxon>
        <taxon>Thermoflexaceae</taxon>
        <taxon>Thermoflexus</taxon>
    </lineage>
</organism>